<dbReference type="InterPro" id="IPR029045">
    <property type="entry name" value="ClpP/crotonase-like_dom_sf"/>
</dbReference>
<accession>A0A0P0RJ81</accession>
<dbReference type="InterPro" id="IPR001753">
    <property type="entry name" value="Enoyl-CoA_hydra/iso"/>
</dbReference>
<dbReference type="PANTHER" id="PTHR11941">
    <property type="entry name" value="ENOYL-COA HYDRATASE-RELATED"/>
    <property type="match status" value="1"/>
</dbReference>
<gene>
    <name evidence="3" type="ORF">K788_0000181</name>
</gene>
<dbReference type="PANTHER" id="PTHR11941:SF54">
    <property type="entry name" value="ENOYL-COA HYDRATASE, MITOCHONDRIAL"/>
    <property type="match status" value="1"/>
</dbReference>
<reference evidence="3 4" key="1">
    <citation type="journal article" date="2014" name="Genome Announc.">
        <title>Draft Genome Sequence of the Haloacid-Degrading Burkholderia caribensis Strain MBA4.</title>
        <authorList>
            <person name="Pan Y."/>
            <person name="Kong K.F."/>
            <person name="Tsang J.S."/>
        </authorList>
    </citation>
    <scope>NUCLEOTIDE SEQUENCE [LARGE SCALE GENOMIC DNA]</scope>
    <source>
        <strain evidence="3 4">MBA4</strain>
    </source>
</reference>
<dbReference type="SUPFAM" id="SSF52096">
    <property type="entry name" value="ClpP/crotonase"/>
    <property type="match status" value="1"/>
</dbReference>
<dbReference type="InterPro" id="IPR018376">
    <property type="entry name" value="Enoyl-CoA_hyd/isom_CS"/>
</dbReference>
<protein>
    <submittedName>
        <fullName evidence="3">Enoyl-CoA hydratase</fullName>
    </submittedName>
</protein>
<evidence type="ECO:0000256" key="1">
    <source>
        <dbReference type="ARBA" id="ARBA00005254"/>
    </source>
</evidence>
<dbReference type="Gene3D" id="3.90.226.10">
    <property type="entry name" value="2-enoyl-CoA Hydratase, Chain A, domain 1"/>
    <property type="match status" value="1"/>
</dbReference>
<evidence type="ECO:0000313" key="3">
    <source>
        <dbReference type="EMBL" id="ALL68798.1"/>
    </source>
</evidence>
<proteinExistence type="inferred from homology"/>
<dbReference type="GO" id="GO:0006635">
    <property type="term" value="P:fatty acid beta-oxidation"/>
    <property type="evidence" value="ECO:0007669"/>
    <property type="project" value="TreeGrafter"/>
</dbReference>
<dbReference type="PROSITE" id="PS00166">
    <property type="entry name" value="ENOYL_COA_HYDRATASE"/>
    <property type="match status" value="1"/>
</dbReference>
<comment type="similarity">
    <text evidence="1 2">Belongs to the enoyl-CoA hydratase/isomerase family.</text>
</comment>
<evidence type="ECO:0000256" key="2">
    <source>
        <dbReference type="RuleBase" id="RU003707"/>
    </source>
</evidence>
<name>A0A0P0RJ81_9BURK</name>
<sequence>MTTVKIEMDGAVGIVSLAKPPHNLIDDAMIADLLAAYRSVVAEGARAITLKSDMRHFSAGAEMSSFTDGKTVIQHNADQFLEFLDVLENAPVPTVAAVHGAALGGGLELALTCDMIVAADTAYFGQVENIVGLIPLLGGTQRLVQRAGVVRAKEIALIGRRHSAEAFERWGIINHVVPEGELQTAAMSFARQLAAGPTKVLNGIKQQANLAANGGVRSADLEQINLNNMIWKTGDRERGFASFFATGPATAEFKGD</sequence>
<dbReference type="CDD" id="cd06558">
    <property type="entry name" value="crotonase-like"/>
    <property type="match status" value="1"/>
</dbReference>
<dbReference type="GO" id="GO:0003824">
    <property type="term" value="F:catalytic activity"/>
    <property type="evidence" value="ECO:0007669"/>
    <property type="project" value="InterPro"/>
</dbReference>
<dbReference type="KEGG" id="bcai:K788_0000181"/>
<organism evidence="3 4">
    <name type="scientific">Paraburkholderia caribensis MBA4</name>
    <dbReference type="NCBI Taxonomy" id="1323664"/>
    <lineage>
        <taxon>Bacteria</taxon>
        <taxon>Pseudomonadati</taxon>
        <taxon>Pseudomonadota</taxon>
        <taxon>Betaproteobacteria</taxon>
        <taxon>Burkholderiales</taxon>
        <taxon>Burkholderiaceae</taxon>
        <taxon>Paraburkholderia</taxon>
    </lineage>
</organism>
<dbReference type="Proteomes" id="UP000019146">
    <property type="component" value="Chromosome 2"/>
</dbReference>
<dbReference type="AlphaFoldDB" id="A0A0P0RJ81"/>
<evidence type="ECO:0000313" key="4">
    <source>
        <dbReference type="Proteomes" id="UP000019146"/>
    </source>
</evidence>
<dbReference type="EMBL" id="CP012747">
    <property type="protein sequence ID" value="ALL68798.1"/>
    <property type="molecule type" value="Genomic_DNA"/>
</dbReference>
<dbReference type="Pfam" id="PF00378">
    <property type="entry name" value="ECH_1"/>
    <property type="match status" value="1"/>
</dbReference>